<feature type="transmembrane region" description="Helical" evidence="2">
    <location>
        <begin position="352"/>
        <end position="373"/>
    </location>
</feature>
<keyword evidence="2" id="KW-1133">Transmembrane helix</keyword>
<keyword evidence="2" id="KW-0472">Membrane</keyword>
<feature type="region of interest" description="Disordered" evidence="1">
    <location>
        <begin position="434"/>
        <end position="484"/>
    </location>
</feature>
<reference evidence="3 4" key="1">
    <citation type="submission" date="2013-07" db="EMBL/GenBank/DDBJ databases">
        <title>The Genome Sequence of Cryptococcus heveanensis BCC8398.</title>
        <authorList>
            <consortium name="The Broad Institute Genome Sequencing Platform"/>
            <person name="Cuomo C."/>
            <person name="Litvintseva A."/>
            <person name="Chen Y."/>
            <person name="Heitman J."/>
            <person name="Sun S."/>
            <person name="Springer D."/>
            <person name="Dromer F."/>
            <person name="Young S.K."/>
            <person name="Zeng Q."/>
            <person name="Gargeya S."/>
            <person name="Fitzgerald M."/>
            <person name="Abouelleil A."/>
            <person name="Alvarado L."/>
            <person name="Berlin A.M."/>
            <person name="Chapman S.B."/>
            <person name="Dewar J."/>
            <person name="Goldberg J."/>
            <person name="Griggs A."/>
            <person name="Gujja S."/>
            <person name="Hansen M."/>
            <person name="Howarth C."/>
            <person name="Imamovic A."/>
            <person name="Larimer J."/>
            <person name="McCowan C."/>
            <person name="Murphy C."/>
            <person name="Pearson M."/>
            <person name="Priest M."/>
            <person name="Roberts A."/>
            <person name="Saif S."/>
            <person name="Shea T."/>
            <person name="Sykes S."/>
            <person name="Wortman J."/>
            <person name="Nusbaum C."/>
            <person name="Birren B."/>
        </authorList>
    </citation>
    <scope>NUCLEOTIDE SEQUENCE [LARGE SCALE GENOMIC DNA]</scope>
    <source>
        <strain evidence="3 4">BCC8398</strain>
    </source>
</reference>
<dbReference type="Proteomes" id="UP000092666">
    <property type="component" value="Unassembled WGS sequence"/>
</dbReference>
<reference evidence="4" key="2">
    <citation type="submission" date="2013-12" db="EMBL/GenBank/DDBJ databases">
        <title>Evolution of pathogenesis and genome organization in the Tremellales.</title>
        <authorList>
            <person name="Cuomo C."/>
            <person name="Litvintseva A."/>
            <person name="Heitman J."/>
            <person name="Chen Y."/>
            <person name="Sun S."/>
            <person name="Springer D."/>
            <person name="Dromer F."/>
            <person name="Young S."/>
            <person name="Zeng Q."/>
            <person name="Chapman S."/>
            <person name="Gujja S."/>
            <person name="Saif S."/>
            <person name="Birren B."/>
        </authorList>
    </citation>
    <scope>NUCLEOTIDE SEQUENCE [LARGE SCALE GENOMIC DNA]</scope>
    <source>
        <strain evidence="4">BCC8398</strain>
    </source>
</reference>
<name>A0A1B9GL58_9TREE</name>
<gene>
    <name evidence="3" type="ORF">I316_06583</name>
</gene>
<accession>A0A1B9GL58</accession>
<evidence type="ECO:0000313" key="4">
    <source>
        <dbReference type="Proteomes" id="UP000092666"/>
    </source>
</evidence>
<dbReference type="OrthoDB" id="2565027at2759"/>
<proteinExistence type="predicted"/>
<keyword evidence="2" id="KW-0812">Transmembrane</keyword>
<dbReference type="EMBL" id="KV700131">
    <property type="protein sequence ID" value="OCF31776.1"/>
    <property type="molecule type" value="Genomic_DNA"/>
</dbReference>
<sequence length="557" mass="62014">MTSTERTPLLGVSATAAGPSRRPRPKVSDSSNQSASPRPVYDASLKDEARALIRILRSSATEYLEGSPLDPSGTDLATHLYALYLLQPRRSRSTFSTTAINSNSIGRKLLKEGADRKIRDIIYEKVERLLDSFEAAEDELGVEEEDERLRRVFWGRRRINIADRERWVSGSWITTYTSDNRVNGNRSPIALKEVLWIIWAISNAIHRSFLLPVHLAALFALISPLRHLAYPFVNISIPSLTFLLVLPHPPSGPILIKDLIPLSVLLQRMLDRSIRTAGLLMPLVLVLFVIFGWSMNGDVFRGFWALPTLAASSWWTINQNDVAVHRVWPLTITTVDEPIEEGISPFPARVSLFSTLSLLFLFSIILTAARAIMTPKDRWDEPKTGARRWKGGVIDGDDWEREYGLIVGRQARGARAEAVRRYVMLGLPESQIEGDDGGADCIGDVPPAQSDEERGRVSAGSSAATPQPHQQPHHHHHTYTPSSIPTAHILPPPINILTLPFEIILRLTPESTTCDGMKARLRYSIFQCHTILAAILCLPLMLLGRVVPAVAGFEDDL</sequence>
<dbReference type="AlphaFoldDB" id="A0A1B9GL58"/>
<protein>
    <submittedName>
        <fullName evidence="3">Uncharacterized protein</fullName>
    </submittedName>
</protein>
<keyword evidence="4" id="KW-1185">Reference proteome</keyword>
<organism evidence="3 4">
    <name type="scientific">Kwoniella heveanensis BCC8398</name>
    <dbReference type="NCBI Taxonomy" id="1296120"/>
    <lineage>
        <taxon>Eukaryota</taxon>
        <taxon>Fungi</taxon>
        <taxon>Dikarya</taxon>
        <taxon>Basidiomycota</taxon>
        <taxon>Agaricomycotina</taxon>
        <taxon>Tremellomycetes</taxon>
        <taxon>Tremellales</taxon>
        <taxon>Cryptococcaceae</taxon>
        <taxon>Kwoniella</taxon>
    </lineage>
</organism>
<feature type="transmembrane region" description="Helical" evidence="2">
    <location>
        <begin position="277"/>
        <end position="295"/>
    </location>
</feature>
<feature type="transmembrane region" description="Helical" evidence="2">
    <location>
        <begin position="526"/>
        <end position="547"/>
    </location>
</feature>
<evidence type="ECO:0000256" key="2">
    <source>
        <dbReference type="SAM" id="Phobius"/>
    </source>
</evidence>
<evidence type="ECO:0000256" key="1">
    <source>
        <dbReference type="SAM" id="MobiDB-lite"/>
    </source>
</evidence>
<evidence type="ECO:0000313" key="3">
    <source>
        <dbReference type="EMBL" id="OCF31776.1"/>
    </source>
</evidence>
<feature type="region of interest" description="Disordered" evidence="1">
    <location>
        <begin position="1"/>
        <end position="41"/>
    </location>
</feature>